<name>A0A0B1T019_OESDE</name>
<accession>A0A0B1T019</accession>
<reference evidence="1 2" key="1">
    <citation type="submission" date="2014-03" db="EMBL/GenBank/DDBJ databases">
        <title>Draft genome of the hookworm Oesophagostomum dentatum.</title>
        <authorList>
            <person name="Mitreva M."/>
        </authorList>
    </citation>
    <scope>NUCLEOTIDE SEQUENCE [LARGE SCALE GENOMIC DNA]</scope>
    <source>
        <strain evidence="1 2">OD-Hann</strain>
    </source>
</reference>
<protein>
    <submittedName>
        <fullName evidence="1">Uncharacterized protein</fullName>
    </submittedName>
</protein>
<dbReference type="EMBL" id="KN554112">
    <property type="protein sequence ID" value="KHJ89516.1"/>
    <property type="molecule type" value="Genomic_DNA"/>
</dbReference>
<dbReference type="AlphaFoldDB" id="A0A0B1T019"/>
<proteinExistence type="predicted"/>
<gene>
    <name evidence="1" type="ORF">OESDEN_10657</name>
</gene>
<dbReference type="Proteomes" id="UP000053660">
    <property type="component" value="Unassembled WGS sequence"/>
</dbReference>
<evidence type="ECO:0000313" key="1">
    <source>
        <dbReference type="EMBL" id="KHJ89516.1"/>
    </source>
</evidence>
<evidence type="ECO:0000313" key="2">
    <source>
        <dbReference type="Proteomes" id="UP000053660"/>
    </source>
</evidence>
<sequence length="50" mass="6044">MNFIKLYVFVVAILMLCFTANVAEARKWRFRKLRNALKKIPLKFTYSRSF</sequence>
<organism evidence="1 2">
    <name type="scientific">Oesophagostomum dentatum</name>
    <name type="common">Nodular worm</name>
    <dbReference type="NCBI Taxonomy" id="61180"/>
    <lineage>
        <taxon>Eukaryota</taxon>
        <taxon>Metazoa</taxon>
        <taxon>Ecdysozoa</taxon>
        <taxon>Nematoda</taxon>
        <taxon>Chromadorea</taxon>
        <taxon>Rhabditida</taxon>
        <taxon>Rhabditina</taxon>
        <taxon>Rhabditomorpha</taxon>
        <taxon>Strongyloidea</taxon>
        <taxon>Strongylidae</taxon>
        <taxon>Oesophagostomum</taxon>
    </lineage>
</organism>
<keyword evidence="2" id="KW-1185">Reference proteome</keyword>